<dbReference type="UniPathway" id="UPA00214"/>
<dbReference type="GO" id="GO:0033499">
    <property type="term" value="P:galactose catabolic process via UDP-galactose, Leloir pathway"/>
    <property type="evidence" value="ECO:0007669"/>
    <property type="project" value="TreeGrafter"/>
</dbReference>
<dbReference type="InterPro" id="IPR001509">
    <property type="entry name" value="Epimerase_deHydtase"/>
</dbReference>
<dbReference type="PANTHER" id="PTHR43725:SF53">
    <property type="entry name" value="UDP-ARABINOSE 4-EPIMERASE 1"/>
    <property type="match status" value="1"/>
</dbReference>
<name>A0A366EEI1_9BACI</name>
<keyword evidence="9 11" id="KW-0413">Isomerase</keyword>
<dbReference type="InterPro" id="IPR005886">
    <property type="entry name" value="UDP_G4E"/>
</dbReference>
<comment type="pathway">
    <text evidence="3 11">Carbohydrate metabolism; galactose metabolism.</text>
</comment>
<comment type="caution">
    <text evidence="13">The sequence shown here is derived from an EMBL/GenBank/DDBJ whole genome shotgun (WGS) entry which is preliminary data.</text>
</comment>
<evidence type="ECO:0000256" key="10">
    <source>
        <dbReference type="ARBA" id="ARBA00023277"/>
    </source>
</evidence>
<evidence type="ECO:0000313" key="14">
    <source>
        <dbReference type="Proteomes" id="UP000252254"/>
    </source>
</evidence>
<dbReference type="CDD" id="cd05247">
    <property type="entry name" value="UDP_G4E_1_SDR_e"/>
    <property type="match status" value="1"/>
</dbReference>
<comment type="subunit">
    <text evidence="11">Homodimer.</text>
</comment>
<evidence type="ECO:0000256" key="1">
    <source>
        <dbReference type="ARBA" id="ARBA00000083"/>
    </source>
</evidence>
<accession>A0A366EEI1</accession>
<dbReference type="Proteomes" id="UP000252254">
    <property type="component" value="Unassembled WGS sequence"/>
</dbReference>
<keyword evidence="8" id="KW-0299">Galactose metabolism</keyword>
<dbReference type="InterPro" id="IPR036291">
    <property type="entry name" value="NAD(P)-bd_dom_sf"/>
</dbReference>
<evidence type="ECO:0000256" key="11">
    <source>
        <dbReference type="RuleBase" id="RU366046"/>
    </source>
</evidence>
<evidence type="ECO:0000256" key="5">
    <source>
        <dbReference type="ARBA" id="ARBA00013189"/>
    </source>
</evidence>
<dbReference type="STRING" id="200904.GCA_900168775_00472"/>
<evidence type="ECO:0000256" key="7">
    <source>
        <dbReference type="ARBA" id="ARBA00023027"/>
    </source>
</evidence>
<dbReference type="NCBIfam" id="TIGR01179">
    <property type="entry name" value="galE"/>
    <property type="match status" value="1"/>
</dbReference>
<gene>
    <name evidence="13" type="ORF">DES48_102198</name>
</gene>
<dbReference type="SUPFAM" id="SSF51735">
    <property type="entry name" value="NAD(P)-binding Rossmann-fold domains"/>
    <property type="match status" value="1"/>
</dbReference>
<dbReference type="Gene3D" id="3.40.50.720">
    <property type="entry name" value="NAD(P)-binding Rossmann-like Domain"/>
    <property type="match status" value="1"/>
</dbReference>
<evidence type="ECO:0000313" key="13">
    <source>
        <dbReference type="EMBL" id="RBP00436.1"/>
    </source>
</evidence>
<keyword evidence="14" id="KW-1185">Reference proteome</keyword>
<dbReference type="Gene3D" id="3.90.25.10">
    <property type="entry name" value="UDP-galactose 4-epimerase, domain 1"/>
    <property type="match status" value="1"/>
</dbReference>
<proteinExistence type="inferred from homology"/>
<comment type="similarity">
    <text evidence="4 11">Belongs to the NAD(P)-dependent epimerase/dehydratase family.</text>
</comment>
<keyword evidence="7 11" id="KW-0520">NAD</keyword>
<dbReference type="EMBL" id="QNRI01000002">
    <property type="protein sequence ID" value="RBP00436.1"/>
    <property type="molecule type" value="Genomic_DNA"/>
</dbReference>
<organism evidence="13 14">
    <name type="scientific">Paraliobacillus ryukyuensis</name>
    <dbReference type="NCBI Taxonomy" id="200904"/>
    <lineage>
        <taxon>Bacteria</taxon>
        <taxon>Bacillati</taxon>
        <taxon>Bacillota</taxon>
        <taxon>Bacilli</taxon>
        <taxon>Bacillales</taxon>
        <taxon>Bacillaceae</taxon>
        <taxon>Paraliobacillus</taxon>
    </lineage>
</organism>
<evidence type="ECO:0000256" key="3">
    <source>
        <dbReference type="ARBA" id="ARBA00004947"/>
    </source>
</evidence>
<protein>
    <recommendedName>
        <fullName evidence="6 11">UDP-glucose 4-epimerase</fullName>
        <ecNumber evidence="5 11">5.1.3.2</ecNumber>
    </recommendedName>
</protein>
<evidence type="ECO:0000256" key="6">
    <source>
        <dbReference type="ARBA" id="ARBA00018569"/>
    </source>
</evidence>
<reference evidence="13 14" key="1">
    <citation type="submission" date="2018-06" db="EMBL/GenBank/DDBJ databases">
        <title>Genomic Encyclopedia of Type Strains, Phase IV (KMG-IV): sequencing the most valuable type-strain genomes for metagenomic binning, comparative biology and taxonomic classification.</title>
        <authorList>
            <person name="Goeker M."/>
        </authorList>
    </citation>
    <scope>NUCLEOTIDE SEQUENCE [LARGE SCALE GENOMIC DNA]</scope>
    <source>
        <strain evidence="13 14">DSM 15140</strain>
    </source>
</reference>
<dbReference type="GO" id="GO:0003978">
    <property type="term" value="F:UDP-glucose 4-epimerase activity"/>
    <property type="evidence" value="ECO:0007669"/>
    <property type="project" value="UniProtKB-UniRule"/>
</dbReference>
<dbReference type="EC" id="5.1.3.2" evidence="5 11"/>
<dbReference type="RefSeq" id="WP_113867143.1">
    <property type="nucleotide sequence ID" value="NZ_BAABQN010000002.1"/>
</dbReference>
<evidence type="ECO:0000256" key="8">
    <source>
        <dbReference type="ARBA" id="ARBA00023144"/>
    </source>
</evidence>
<dbReference type="AlphaFoldDB" id="A0A366EEI1"/>
<evidence type="ECO:0000259" key="12">
    <source>
        <dbReference type="Pfam" id="PF01370"/>
    </source>
</evidence>
<feature type="domain" description="NAD-dependent epimerase/dehydratase" evidence="12">
    <location>
        <begin position="3"/>
        <end position="252"/>
    </location>
</feature>
<sequence length="331" mass="37008">MRVLVLGGAGYIGSHAVYQLIDDGHEAIVVDNLVTGHSNAVPPEATFYVGDIRDRAFLNTVFTNETIDAVLHFAASSLVGESMEQPLTYFDNNVFGTQMLLQVMQQHGVNKIVFSSTAATYGEPSSIPITEDMATNPESTYGETKRMMENMMKWCDRAFGLRYVSLRYFNVAGARKTGEIGEDHQPETHLIPLILQVPLNQRDEITIFGNDYPTLDGTCIRDYLHVEDLIDAHMLALTYLTEDGESDIFNLGSGHGFSVKEIIDTARQVTQHPIPAVVGDRRNGDPSKLVASSEKARTKLGWNPKRNNIHQIIQDAWNWHHHHPTGYRKDV</sequence>
<dbReference type="PANTHER" id="PTHR43725">
    <property type="entry name" value="UDP-GLUCOSE 4-EPIMERASE"/>
    <property type="match status" value="1"/>
</dbReference>
<evidence type="ECO:0000256" key="2">
    <source>
        <dbReference type="ARBA" id="ARBA00001911"/>
    </source>
</evidence>
<comment type="cofactor">
    <cofactor evidence="2 11">
        <name>NAD(+)</name>
        <dbReference type="ChEBI" id="CHEBI:57540"/>
    </cofactor>
</comment>
<comment type="catalytic activity">
    <reaction evidence="1 11">
        <text>UDP-alpha-D-glucose = UDP-alpha-D-galactose</text>
        <dbReference type="Rhea" id="RHEA:22168"/>
        <dbReference type="ChEBI" id="CHEBI:58885"/>
        <dbReference type="ChEBI" id="CHEBI:66914"/>
        <dbReference type="EC" id="5.1.3.2"/>
    </reaction>
</comment>
<dbReference type="Pfam" id="PF01370">
    <property type="entry name" value="Epimerase"/>
    <property type="match status" value="1"/>
</dbReference>
<evidence type="ECO:0000256" key="9">
    <source>
        <dbReference type="ARBA" id="ARBA00023235"/>
    </source>
</evidence>
<dbReference type="OrthoDB" id="9801785at2"/>
<evidence type="ECO:0000256" key="4">
    <source>
        <dbReference type="ARBA" id="ARBA00007637"/>
    </source>
</evidence>
<keyword evidence="10 11" id="KW-0119">Carbohydrate metabolism</keyword>